<accession>A0AAD5T779</accession>
<feature type="compositionally biased region" description="Polar residues" evidence="3">
    <location>
        <begin position="561"/>
        <end position="570"/>
    </location>
</feature>
<evidence type="ECO:0000313" key="8">
    <source>
        <dbReference type="Proteomes" id="UP001211907"/>
    </source>
</evidence>
<evidence type="ECO:0000256" key="4">
    <source>
        <dbReference type="SAM" id="Phobius"/>
    </source>
</evidence>
<feature type="compositionally biased region" description="Low complexity" evidence="3">
    <location>
        <begin position="80"/>
        <end position="97"/>
    </location>
</feature>
<evidence type="ECO:0000313" key="7">
    <source>
        <dbReference type="EMBL" id="KAJ3130642.1"/>
    </source>
</evidence>
<protein>
    <recommendedName>
        <fullName evidence="6">SH3 domain-containing protein</fullName>
    </recommendedName>
</protein>
<sequence>MVWTAVAVAVAVAVVSGLGGGVAGQVFGLTTTGSDGSATTVSTATTTTTTQTGSTGSATGTQTATGSGNGTTGATGLTGTGSTRTQRRTTTGATATADAGTTTATTAAASPTCISIAASALCPAYGAYYIDAASVINYRTSALTGPGSVLDFDALVDAWANAAPSSILAAAQCQTLDLSHVRYSDQFYCDWFLQTVVTGDAAVNGPNDCNAIMNGGSRPVDLPRIANETCLDYLDTITTYLNNATLCSNSVASGVQSAITYIQDACGWSNDAIAVGAIPVNMASDNSTEHYNCGFGVFQGNTTNQIESAFLMCESKPEACCTYDPTLANALAVGHIPQVKQTPPYYCQMTMASSIVSCGQLSGTVIGVILGLASLGIMYWGIQKQDKEAMKLTKSGMSAEWFDLKSVKNLASSFSGSTSSRTAAASGTAAGSSSNGVSSSSFSSTLSKKLPSISNVGSDGMMPQPVTKDRKQFQRFDDDPNHTDLDYQAATTSATLRKQQQQQLHYQLQQHQVPAYPPQLVHTTANTNAGPGLDYARNNPPSSAAHRRGSDGREVRLNLPSHGSSRANSKSPHRQGIPKLDDATVNQHSPPLGGGVDPFAEMMGGGGGSSGIPAYSALFEFRGQPGTMELDVVRAGDRVVILEVMQNGYAAARNLETGRQGLVPMNLLTR</sequence>
<evidence type="ECO:0000259" key="6">
    <source>
        <dbReference type="PROSITE" id="PS50002"/>
    </source>
</evidence>
<keyword evidence="4" id="KW-0812">Transmembrane</keyword>
<feature type="region of interest" description="Disordered" evidence="3">
    <location>
        <begin position="35"/>
        <end position="97"/>
    </location>
</feature>
<feature type="compositionally biased region" description="Gly residues" evidence="3">
    <location>
        <begin position="67"/>
        <end position="79"/>
    </location>
</feature>
<evidence type="ECO:0000256" key="5">
    <source>
        <dbReference type="SAM" id="SignalP"/>
    </source>
</evidence>
<dbReference type="InterPro" id="IPR036028">
    <property type="entry name" value="SH3-like_dom_sf"/>
</dbReference>
<proteinExistence type="predicted"/>
<gene>
    <name evidence="7" type="ORF">HK100_007800</name>
</gene>
<feature type="domain" description="SH3" evidence="6">
    <location>
        <begin position="610"/>
        <end position="670"/>
    </location>
</feature>
<dbReference type="Gene3D" id="2.30.30.40">
    <property type="entry name" value="SH3 Domains"/>
    <property type="match status" value="1"/>
</dbReference>
<name>A0AAD5T779_9FUNG</name>
<dbReference type="Proteomes" id="UP001211907">
    <property type="component" value="Unassembled WGS sequence"/>
</dbReference>
<reference evidence="7" key="1">
    <citation type="submission" date="2020-05" db="EMBL/GenBank/DDBJ databases">
        <title>Phylogenomic resolution of chytrid fungi.</title>
        <authorList>
            <person name="Stajich J.E."/>
            <person name="Amses K."/>
            <person name="Simmons R."/>
            <person name="Seto K."/>
            <person name="Myers J."/>
            <person name="Bonds A."/>
            <person name="Quandt C.A."/>
            <person name="Barry K."/>
            <person name="Liu P."/>
            <person name="Grigoriev I."/>
            <person name="Longcore J.E."/>
            <person name="James T.Y."/>
        </authorList>
    </citation>
    <scope>NUCLEOTIDE SEQUENCE</scope>
    <source>
        <strain evidence="7">JEL0513</strain>
    </source>
</reference>
<dbReference type="InterPro" id="IPR001452">
    <property type="entry name" value="SH3_domain"/>
</dbReference>
<feature type="transmembrane region" description="Helical" evidence="4">
    <location>
        <begin position="361"/>
        <end position="382"/>
    </location>
</feature>
<keyword evidence="1 2" id="KW-0728">SH3 domain</keyword>
<evidence type="ECO:0000256" key="2">
    <source>
        <dbReference type="PROSITE-ProRule" id="PRU00192"/>
    </source>
</evidence>
<feature type="region of interest" description="Disordered" evidence="3">
    <location>
        <begin position="521"/>
        <end position="594"/>
    </location>
</feature>
<dbReference type="AlphaFoldDB" id="A0AAD5T779"/>
<evidence type="ECO:0000256" key="3">
    <source>
        <dbReference type="SAM" id="MobiDB-lite"/>
    </source>
</evidence>
<keyword evidence="8" id="KW-1185">Reference proteome</keyword>
<keyword evidence="4" id="KW-1133">Transmembrane helix</keyword>
<feature type="compositionally biased region" description="Low complexity" evidence="3">
    <location>
        <begin position="421"/>
        <end position="447"/>
    </location>
</feature>
<dbReference type="SUPFAM" id="SSF50044">
    <property type="entry name" value="SH3-domain"/>
    <property type="match status" value="1"/>
</dbReference>
<keyword evidence="5" id="KW-0732">Signal</keyword>
<feature type="compositionally biased region" description="Low complexity" evidence="3">
    <location>
        <begin position="35"/>
        <end position="66"/>
    </location>
</feature>
<feature type="signal peptide" evidence="5">
    <location>
        <begin position="1"/>
        <end position="17"/>
    </location>
</feature>
<keyword evidence="4" id="KW-0472">Membrane</keyword>
<dbReference type="PROSITE" id="PS50002">
    <property type="entry name" value="SH3"/>
    <property type="match status" value="1"/>
</dbReference>
<organism evidence="7 8">
    <name type="scientific">Physocladia obscura</name>
    <dbReference type="NCBI Taxonomy" id="109957"/>
    <lineage>
        <taxon>Eukaryota</taxon>
        <taxon>Fungi</taxon>
        <taxon>Fungi incertae sedis</taxon>
        <taxon>Chytridiomycota</taxon>
        <taxon>Chytridiomycota incertae sedis</taxon>
        <taxon>Chytridiomycetes</taxon>
        <taxon>Chytridiales</taxon>
        <taxon>Chytriomycetaceae</taxon>
        <taxon>Physocladia</taxon>
    </lineage>
</organism>
<comment type="caution">
    <text evidence="7">The sequence shown here is derived from an EMBL/GenBank/DDBJ whole genome shotgun (WGS) entry which is preliminary data.</text>
</comment>
<dbReference type="EMBL" id="JADGJH010000370">
    <property type="protein sequence ID" value="KAJ3130642.1"/>
    <property type="molecule type" value="Genomic_DNA"/>
</dbReference>
<feature type="chain" id="PRO_5041994471" description="SH3 domain-containing protein" evidence="5">
    <location>
        <begin position="18"/>
        <end position="670"/>
    </location>
</feature>
<evidence type="ECO:0000256" key="1">
    <source>
        <dbReference type="ARBA" id="ARBA00022443"/>
    </source>
</evidence>
<feature type="region of interest" description="Disordered" evidence="3">
    <location>
        <begin position="421"/>
        <end position="448"/>
    </location>
</feature>